<feature type="transmembrane region" description="Helical" evidence="1">
    <location>
        <begin position="12"/>
        <end position="29"/>
    </location>
</feature>
<accession>A0A512MAV9</accession>
<sequence>MSKARYPRNTQEFIILPWAYALFSFYLLHVSDLDVRHEAVLVMSFIITPFILFLNTLGTGMALVTSRKHYKNLGSSFLINVVTFLFSIGQFLLWLRQKPDPFE</sequence>
<dbReference type="AlphaFoldDB" id="A0A512MAV9"/>
<protein>
    <submittedName>
        <fullName evidence="2">Uncharacterized protein</fullName>
    </submittedName>
</protein>
<name>A0A512MAV9_9BACT</name>
<keyword evidence="1" id="KW-0472">Membrane</keyword>
<comment type="caution">
    <text evidence="2">The sequence shown here is derived from an EMBL/GenBank/DDBJ whole genome shotgun (WGS) entry which is preliminary data.</text>
</comment>
<evidence type="ECO:0000313" key="3">
    <source>
        <dbReference type="Proteomes" id="UP000321577"/>
    </source>
</evidence>
<evidence type="ECO:0000313" key="2">
    <source>
        <dbReference type="EMBL" id="GEP43863.1"/>
    </source>
</evidence>
<dbReference type="RefSeq" id="WP_146851426.1">
    <property type="nucleotide sequence ID" value="NZ_BKAG01000022.1"/>
</dbReference>
<proteinExistence type="predicted"/>
<keyword evidence="3" id="KW-1185">Reference proteome</keyword>
<keyword evidence="1" id="KW-1133">Transmembrane helix</keyword>
<organism evidence="2 3">
    <name type="scientific">Brevifollis gellanilyticus</name>
    <dbReference type="NCBI Taxonomy" id="748831"/>
    <lineage>
        <taxon>Bacteria</taxon>
        <taxon>Pseudomonadati</taxon>
        <taxon>Verrucomicrobiota</taxon>
        <taxon>Verrucomicrobiia</taxon>
        <taxon>Verrucomicrobiales</taxon>
        <taxon>Verrucomicrobiaceae</taxon>
    </lineage>
</organism>
<dbReference type="Proteomes" id="UP000321577">
    <property type="component" value="Unassembled WGS sequence"/>
</dbReference>
<reference evidence="2 3" key="1">
    <citation type="submission" date="2019-07" db="EMBL/GenBank/DDBJ databases">
        <title>Whole genome shotgun sequence of Brevifollis gellanilyticus NBRC 108608.</title>
        <authorList>
            <person name="Hosoyama A."/>
            <person name="Uohara A."/>
            <person name="Ohji S."/>
            <person name="Ichikawa N."/>
        </authorList>
    </citation>
    <scope>NUCLEOTIDE SEQUENCE [LARGE SCALE GENOMIC DNA]</scope>
    <source>
        <strain evidence="2 3">NBRC 108608</strain>
    </source>
</reference>
<keyword evidence="1" id="KW-0812">Transmembrane</keyword>
<feature type="transmembrane region" description="Helical" evidence="1">
    <location>
        <begin position="41"/>
        <end position="65"/>
    </location>
</feature>
<dbReference type="EMBL" id="BKAG01000022">
    <property type="protein sequence ID" value="GEP43863.1"/>
    <property type="molecule type" value="Genomic_DNA"/>
</dbReference>
<gene>
    <name evidence="2" type="ORF">BGE01nite_31540</name>
</gene>
<feature type="transmembrane region" description="Helical" evidence="1">
    <location>
        <begin position="77"/>
        <end position="95"/>
    </location>
</feature>
<evidence type="ECO:0000256" key="1">
    <source>
        <dbReference type="SAM" id="Phobius"/>
    </source>
</evidence>